<reference evidence="1 2" key="1">
    <citation type="submission" date="2019-02" db="EMBL/GenBank/DDBJ databases">
        <title>Deep-cultivation of Planctomycetes and their phenomic and genomic characterization uncovers novel biology.</title>
        <authorList>
            <person name="Wiegand S."/>
            <person name="Jogler M."/>
            <person name="Boedeker C."/>
            <person name="Pinto D."/>
            <person name="Vollmers J."/>
            <person name="Rivas-Marin E."/>
            <person name="Kohn T."/>
            <person name="Peeters S.H."/>
            <person name="Heuer A."/>
            <person name="Rast P."/>
            <person name="Oberbeckmann S."/>
            <person name="Bunk B."/>
            <person name="Jeske O."/>
            <person name="Meyerdierks A."/>
            <person name="Storesund J.E."/>
            <person name="Kallscheuer N."/>
            <person name="Luecker S."/>
            <person name="Lage O.M."/>
            <person name="Pohl T."/>
            <person name="Merkel B.J."/>
            <person name="Hornburger P."/>
            <person name="Mueller R.-W."/>
            <person name="Bruemmer F."/>
            <person name="Labrenz M."/>
            <person name="Spormann A.M."/>
            <person name="Op den Camp H."/>
            <person name="Overmann J."/>
            <person name="Amann R."/>
            <person name="Jetten M.S.M."/>
            <person name="Mascher T."/>
            <person name="Medema M.H."/>
            <person name="Devos D.P."/>
            <person name="Kaster A.-K."/>
            <person name="Ovreas L."/>
            <person name="Rohde M."/>
            <person name="Galperin M.Y."/>
            <person name="Jogler C."/>
        </authorList>
    </citation>
    <scope>NUCLEOTIDE SEQUENCE [LARGE SCALE GENOMIC DNA]</scope>
    <source>
        <strain evidence="1 2">Pla110</strain>
    </source>
</reference>
<proteinExistence type="predicted"/>
<name>A0A518CQ46_9PLAN</name>
<evidence type="ECO:0000313" key="2">
    <source>
        <dbReference type="Proteomes" id="UP000317178"/>
    </source>
</evidence>
<accession>A0A518CQ46</accession>
<protein>
    <submittedName>
        <fullName evidence="1">Uncharacterized protein</fullName>
    </submittedName>
</protein>
<evidence type="ECO:0000313" key="1">
    <source>
        <dbReference type="EMBL" id="QDU81324.1"/>
    </source>
</evidence>
<dbReference type="Proteomes" id="UP000317178">
    <property type="component" value="Chromosome"/>
</dbReference>
<dbReference type="EMBL" id="CP036281">
    <property type="protein sequence ID" value="QDU81324.1"/>
    <property type="molecule type" value="Genomic_DNA"/>
</dbReference>
<dbReference type="OrthoDB" id="276527at2"/>
<gene>
    <name evidence="1" type="ORF">Pla110_30650</name>
</gene>
<organism evidence="1 2">
    <name type="scientific">Polystyrenella longa</name>
    <dbReference type="NCBI Taxonomy" id="2528007"/>
    <lineage>
        <taxon>Bacteria</taxon>
        <taxon>Pseudomonadati</taxon>
        <taxon>Planctomycetota</taxon>
        <taxon>Planctomycetia</taxon>
        <taxon>Planctomycetales</taxon>
        <taxon>Planctomycetaceae</taxon>
        <taxon>Polystyrenella</taxon>
    </lineage>
</organism>
<keyword evidence="2" id="KW-1185">Reference proteome</keyword>
<dbReference type="AlphaFoldDB" id="A0A518CQ46"/>
<dbReference type="KEGG" id="plon:Pla110_30650"/>
<sequence length="407" mass="43287">MKCYFLVLGTILVVCVGCTTGGQHMVKQHDNYVAPPAAQMMRPGPMVDGPGPGVMMPELMQVAYNEPMEGGMGNVPENLTSQVRFTGPAGMHIGWMVGDGFAESQLMSPGRYNFPQAATYRLKFTSIPGPGREGMMLYPTLQVYPVHPTTQAYLMHTTIPIELNDEDFAQIESNNFVTKVIYLPEPKYQELAIAGVETLVSTRLEPGVDPVAEADRRGTILVVFRVGNMDLEMDRELQASANGGSGNIQQASYNGMNGEMAPPIPIAVMGSGMHGVPGPQIMGGGAMGAGVPAQSMIAGMGSIPSYGMPITGTPIGLPGPNHIPLGGPASLKSHTMRNFTHVDIGKPVDHMLMDVQNKPGYRLPHPVSHIEYSETHPTHSPDQELYPAWALPGGATGGPAPGSAFCP</sequence>